<dbReference type="Proteomes" id="UP000033115">
    <property type="component" value="Chromosome"/>
</dbReference>
<proteinExistence type="predicted"/>
<dbReference type="InterPro" id="IPR051819">
    <property type="entry name" value="PTS_sugar-specific_EIIB"/>
</dbReference>
<dbReference type="HOGENOM" id="CLU_147323_2_1_9"/>
<dbReference type="CDD" id="cd05564">
    <property type="entry name" value="PTS_IIB_chitobiose_lichenan"/>
    <property type="match status" value="1"/>
</dbReference>
<keyword evidence="5" id="KW-0598">Phosphotransferase system</keyword>
<dbReference type="GO" id="GO:0016301">
    <property type="term" value="F:kinase activity"/>
    <property type="evidence" value="ECO:0007669"/>
    <property type="project" value="UniProtKB-KW"/>
</dbReference>
<keyword evidence="10" id="KW-1185">Reference proteome</keyword>
<evidence type="ECO:0000256" key="3">
    <source>
        <dbReference type="ARBA" id="ARBA00022597"/>
    </source>
</evidence>
<keyword evidence="4 9" id="KW-0808">Transferase</keyword>
<dbReference type="SUPFAM" id="SSF52794">
    <property type="entry name" value="PTS system IIB component-like"/>
    <property type="match status" value="1"/>
</dbReference>
<evidence type="ECO:0000256" key="2">
    <source>
        <dbReference type="ARBA" id="ARBA00022553"/>
    </source>
</evidence>
<keyword evidence="1" id="KW-0813">Transport</keyword>
<organism evidence="9 10">
    <name type="scientific">Clostridium scatologenes</name>
    <dbReference type="NCBI Taxonomy" id="1548"/>
    <lineage>
        <taxon>Bacteria</taxon>
        <taxon>Bacillati</taxon>
        <taxon>Bacillota</taxon>
        <taxon>Clostridia</taxon>
        <taxon>Eubacteriales</taxon>
        <taxon>Clostridiaceae</taxon>
        <taxon>Clostridium</taxon>
    </lineage>
</organism>
<reference evidence="9 10" key="1">
    <citation type="journal article" date="2015" name="J. Biotechnol.">
        <title>Complete genome sequence of a malodorant-producing acetogen, Clostridium scatologenes ATCC 25775(T).</title>
        <authorList>
            <person name="Zhu Z."/>
            <person name="Guo T."/>
            <person name="Zheng H."/>
            <person name="Song T."/>
            <person name="Ouyang P."/>
            <person name="Xie J."/>
        </authorList>
    </citation>
    <scope>NUCLEOTIDE SEQUENCE [LARGE SCALE GENOMIC DNA]</scope>
    <source>
        <strain evidence="9 10">ATCC 25775</strain>
    </source>
</reference>
<evidence type="ECO:0000256" key="7">
    <source>
        <dbReference type="PROSITE-ProRule" id="PRU00423"/>
    </source>
</evidence>
<protein>
    <submittedName>
        <fullName evidence="9">Phosphotransferase system lactose/cellobiose-specific IIB subunit</fullName>
    </submittedName>
</protein>
<dbReference type="RefSeq" id="WP_029161284.1">
    <property type="nucleotide sequence ID" value="NZ_CP009933.1"/>
</dbReference>
<evidence type="ECO:0000313" key="10">
    <source>
        <dbReference type="Proteomes" id="UP000033115"/>
    </source>
</evidence>
<keyword evidence="2" id="KW-0597">Phosphoprotein</keyword>
<dbReference type="AlphaFoldDB" id="A0A0E3GQE8"/>
<dbReference type="PANTHER" id="PTHR34581">
    <property type="entry name" value="PTS SYSTEM N,N'-DIACETYLCHITOBIOSE-SPECIFIC EIIB COMPONENT"/>
    <property type="match status" value="1"/>
</dbReference>
<evidence type="ECO:0000256" key="4">
    <source>
        <dbReference type="ARBA" id="ARBA00022679"/>
    </source>
</evidence>
<dbReference type="Pfam" id="PF02302">
    <property type="entry name" value="PTS_IIB"/>
    <property type="match status" value="1"/>
</dbReference>
<keyword evidence="6" id="KW-0418">Kinase</keyword>
<feature type="modified residue" description="Phosphocysteine; by EIIA" evidence="7">
    <location>
        <position position="7"/>
    </location>
</feature>
<evidence type="ECO:0000256" key="1">
    <source>
        <dbReference type="ARBA" id="ARBA00022448"/>
    </source>
</evidence>
<dbReference type="GO" id="GO:0008982">
    <property type="term" value="F:protein-N(PI)-phosphohistidine-sugar phosphotransferase activity"/>
    <property type="evidence" value="ECO:0007669"/>
    <property type="project" value="InterPro"/>
</dbReference>
<name>A0A0E3GQE8_CLOSL</name>
<sequence>MNILLACSSGMSTSLVVKKMQEAAANRNIECKIWAVAQDKVEEEMKKADVLLIGPQMRFLKQKFETMAKEIGINMDIIKPMDYGRCDGNSILDAAIELIKK</sequence>
<dbReference type="GO" id="GO:0009401">
    <property type="term" value="P:phosphoenolpyruvate-dependent sugar phosphotransferase system"/>
    <property type="evidence" value="ECO:0007669"/>
    <property type="project" value="UniProtKB-KW"/>
</dbReference>
<dbReference type="PROSITE" id="PS51100">
    <property type="entry name" value="PTS_EIIB_TYPE_3"/>
    <property type="match status" value="1"/>
</dbReference>
<dbReference type="EMBL" id="CP009933">
    <property type="protein sequence ID" value="AKA68446.1"/>
    <property type="molecule type" value="Genomic_DNA"/>
</dbReference>
<keyword evidence="3" id="KW-0762">Sugar transport</keyword>
<dbReference type="KEGG" id="csq:CSCA_1321"/>
<evidence type="ECO:0000256" key="5">
    <source>
        <dbReference type="ARBA" id="ARBA00022683"/>
    </source>
</evidence>
<gene>
    <name evidence="9" type="ORF">CSCA_1321</name>
</gene>
<accession>A0A0E3GQE8</accession>
<dbReference type="Gene3D" id="3.40.50.2300">
    <property type="match status" value="1"/>
</dbReference>
<evidence type="ECO:0000256" key="6">
    <source>
        <dbReference type="ARBA" id="ARBA00022777"/>
    </source>
</evidence>
<evidence type="ECO:0000259" key="8">
    <source>
        <dbReference type="PROSITE" id="PS51100"/>
    </source>
</evidence>
<dbReference type="InterPro" id="IPR036095">
    <property type="entry name" value="PTS_EIIB-like_sf"/>
</dbReference>
<dbReference type="STRING" id="1548.CSCA_1321"/>
<dbReference type="InterPro" id="IPR013012">
    <property type="entry name" value="PTS_EIIB_3"/>
</dbReference>
<dbReference type="PANTHER" id="PTHR34581:SF2">
    <property type="entry name" value="PTS SYSTEM N,N'-DIACETYLCHITOBIOSE-SPECIFIC EIIB COMPONENT"/>
    <property type="match status" value="1"/>
</dbReference>
<feature type="domain" description="PTS EIIB type-3" evidence="8">
    <location>
        <begin position="1"/>
        <end position="101"/>
    </location>
</feature>
<evidence type="ECO:0000313" key="9">
    <source>
        <dbReference type="EMBL" id="AKA68446.1"/>
    </source>
</evidence>
<dbReference type="InterPro" id="IPR003501">
    <property type="entry name" value="PTS_EIIB_2/3"/>
</dbReference>